<feature type="short sequence motif" description="GXGXXG" evidence="6">
    <location>
        <begin position="27"/>
        <end position="32"/>
    </location>
</feature>
<dbReference type="AlphaFoldDB" id="A0ABD3SW41"/>
<dbReference type="PANTHER" id="PTHR32176">
    <property type="entry name" value="XYLOSE ISOMERASE"/>
    <property type="match status" value="1"/>
</dbReference>
<dbReference type="Pfam" id="PF01734">
    <property type="entry name" value="Patatin"/>
    <property type="match status" value="1"/>
</dbReference>
<keyword evidence="3" id="KW-0611">Plant defense</keyword>
<reference evidence="9 10" key="1">
    <citation type="submission" date="2024-12" db="EMBL/GenBank/DDBJ databases">
        <title>The unique morphological basis and parallel evolutionary history of personate flowers in Penstemon.</title>
        <authorList>
            <person name="Depatie T.H."/>
            <person name="Wessinger C.A."/>
        </authorList>
    </citation>
    <scope>NUCLEOTIDE SEQUENCE [LARGE SCALE GENOMIC DNA]</scope>
    <source>
        <strain evidence="9">WTNN_2</strain>
        <tissue evidence="9">Leaf</tissue>
    </source>
</reference>
<dbReference type="GO" id="GO:0006952">
    <property type="term" value="P:defense response"/>
    <property type="evidence" value="ECO:0007669"/>
    <property type="project" value="UniProtKB-KW"/>
</dbReference>
<feature type="short sequence motif" description="DGA/G" evidence="6">
    <location>
        <begin position="217"/>
        <end position="219"/>
    </location>
</feature>
<dbReference type="GO" id="GO:0016298">
    <property type="term" value="F:lipase activity"/>
    <property type="evidence" value="ECO:0007669"/>
    <property type="project" value="UniProtKB-ARBA"/>
</dbReference>
<keyword evidence="10" id="KW-1185">Reference proteome</keyword>
<dbReference type="CDD" id="cd07214">
    <property type="entry name" value="Pat17_isozyme_like"/>
    <property type="match status" value="1"/>
</dbReference>
<feature type="active site" description="Proton acceptor" evidence="6">
    <location>
        <position position="217"/>
    </location>
</feature>
<feature type="domain" description="PNPLA" evidence="8">
    <location>
        <begin position="23"/>
        <end position="230"/>
    </location>
</feature>
<comment type="function">
    <text evidence="7">Lipolytic acyl hydrolase (LAH).</text>
</comment>
<evidence type="ECO:0000256" key="7">
    <source>
        <dbReference type="RuleBase" id="RU361262"/>
    </source>
</evidence>
<organism evidence="9 10">
    <name type="scientific">Penstemon smallii</name>
    <dbReference type="NCBI Taxonomy" id="265156"/>
    <lineage>
        <taxon>Eukaryota</taxon>
        <taxon>Viridiplantae</taxon>
        <taxon>Streptophyta</taxon>
        <taxon>Embryophyta</taxon>
        <taxon>Tracheophyta</taxon>
        <taxon>Spermatophyta</taxon>
        <taxon>Magnoliopsida</taxon>
        <taxon>eudicotyledons</taxon>
        <taxon>Gunneridae</taxon>
        <taxon>Pentapetalae</taxon>
        <taxon>asterids</taxon>
        <taxon>lamiids</taxon>
        <taxon>Lamiales</taxon>
        <taxon>Plantaginaceae</taxon>
        <taxon>Cheloneae</taxon>
        <taxon>Penstemon</taxon>
    </lineage>
</organism>
<dbReference type="EMBL" id="JBJXBP010000005">
    <property type="protein sequence ID" value="KAL3828824.1"/>
    <property type="molecule type" value="Genomic_DNA"/>
</dbReference>
<accession>A0ABD3SW41</accession>
<feature type="active site" description="Nucleophile" evidence="6">
    <location>
        <position position="67"/>
    </location>
</feature>
<evidence type="ECO:0000256" key="4">
    <source>
        <dbReference type="ARBA" id="ARBA00022963"/>
    </source>
</evidence>
<comment type="similarity">
    <text evidence="1 7">Belongs to the patatin family.</text>
</comment>
<evidence type="ECO:0000256" key="1">
    <source>
        <dbReference type="ARBA" id="ARBA00010240"/>
    </source>
</evidence>
<gene>
    <name evidence="9" type="ORF">ACJIZ3_017626</name>
</gene>
<dbReference type="SUPFAM" id="SSF52151">
    <property type="entry name" value="FabD/lysophospholipase-like"/>
    <property type="match status" value="1"/>
</dbReference>
<dbReference type="Gene3D" id="3.40.1090.10">
    <property type="entry name" value="Cytosolic phospholipase A2 catalytic domain"/>
    <property type="match status" value="1"/>
</dbReference>
<proteinExistence type="inferred from homology"/>
<evidence type="ECO:0000256" key="2">
    <source>
        <dbReference type="ARBA" id="ARBA00022801"/>
    </source>
</evidence>
<evidence type="ECO:0000313" key="10">
    <source>
        <dbReference type="Proteomes" id="UP001634393"/>
    </source>
</evidence>
<evidence type="ECO:0000256" key="6">
    <source>
        <dbReference type="PROSITE-ProRule" id="PRU01161"/>
    </source>
</evidence>
<keyword evidence="5 6" id="KW-0443">Lipid metabolism</keyword>
<evidence type="ECO:0000259" key="8">
    <source>
        <dbReference type="PROSITE" id="PS51635"/>
    </source>
</evidence>
<sequence length="413" mass="46310">MEEETSKIFMVSPDISRKLIRILCIDGGGVRGIVPGVMLEFLETQLQELDGKEARIADYFDVIAGTSTGGLITAMLTAPNEDNRPMYAAKDIKDFYLEHCPKIFPQRRYPLIGDIVKCFKAFSGPIYNGKYLHSLLKEKIGNTKLHETLTNIVIPTFDIKSFRPVIFSSYEVKNDPSLDASLSDICIGTSAAPTYLPPHYFETRDSEQNKREFHLIDGGADDNNPTLIAITEVKKEIRRGSSKFSPLNLKDNNDRFLVLSLGTGSVANVENKYNANRAAKWGIWRWLFKGGSSPIVDIFSRARALIDFHMSTISSQDNYLRIQDETLTGAKSSMDLATKKNLNDLVKVGEDLLKKPIARVNSRTGIYESISKETNAQALIRYILVQLVLLASVLSTEKLLRDGQCESPFDHRF</sequence>
<comment type="domain">
    <text evidence="7">The nitrogen atoms of the two glycine residues in the GGXR motif define the oxyanion hole, and stabilize the oxyanion that forms during the nucleophilic attack by the catalytic serine during substrate cleavage.</text>
</comment>
<feature type="short sequence motif" description="GXSXG" evidence="6">
    <location>
        <begin position="65"/>
        <end position="69"/>
    </location>
</feature>
<dbReference type="FunFam" id="3.40.1090.10:FF:000005">
    <property type="entry name" value="Patatin"/>
    <property type="match status" value="1"/>
</dbReference>
<evidence type="ECO:0000256" key="3">
    <source>
        <dbReference type="ARBA" id="ARBA00022821"/>
    </source>
</evidence>
<dbReference type="InterPro" id="IPR016035">
    <property type="entry name" value="Acyl_Trfase/lysoPLipase"/>
</dbReference>
<name>A0ABD3SW41_9LAMI</name>
<dbReference type="EC" id="3.1.1.-" evidence="7"/>
<dbReference type="InterPro" id="IPR002641">
    <property type="entry name" value="PNPLA_dom"/>
</dbReference>
<dbReference type="Proteomes" id="UP001634393">
    <property type="component" value="Unassembled WGS sequence"/>
</dbReference>
<comment type="caution">
    <text evidence="9">The sequence shown here is derived from an EMBL/GenBank/DDBJ whole genome shotgun (WGS) entry which is preliminary data.</text>
</comment>
<keyword evidence="2 6" id="KW-0378">Hydrolase</keyword>
<protein>
    <recommendedName>
        <fullName evidence="7">Patatin</fullName>
        <ecNumber evidence="7">3.1.1.-</ecNumber>
    </recommendedName>
</protein>
<dbReference type="GO" id="GO:0016042">
    <property type="term" value="P:lipid catabolic process"/>
    <property type="evidence" value="ECO:0007669"/>
    <property type="project" value="UniProtKB-UniRule"/>
</dbReference>
<dbReference type="PROSITE" id="PS51635">
    <property type="entry name" value="PNPLA"/>
    <property type="match status" value="1"/>
</dbReference>
<dbReference type="PANTHER" id="PTHR32176:SF109">
    <property type="entry name" value="PATATIN-LIKE PROTEIN 2"/>
    <property type="match status" value="1"/>
</dbReference>
<evidence type="ECO:0000313" key="9">
    <source>
        <dbReference type="EMBL" id="KAL3828824.1"/>
    </source>
</evidence>
<keyword evidence="4 6" id="KW-0442">Lipid degradation</keyword>
<evidence type="ECO:0000256" key="5">
    <source>
        <dbReference type="ARBA" id="ARBA00023098"/>
    </source>
</evidence>